<dbReference type="Proteomes" id="UP000230538">
    <property type="component" value="Unassembled WGS sequence"/>
</dbReference>
<sequence length="139" mass="14644">DIDISNNSIISTIETAADPFIQIVDQATPSITNNTFDSQSSDAENISITSTGTNCGAVTISGNTMYSRATVGHVIRVGSEASTAGDNMLDGAVIENNVIYGALHYDSELVDVTVHSIFFGYNKNSFIRYNTVIGGGNGI</sequence>
<proteinExistence type="predicted"/>
<accession>A0A2M7WXP9</accession>
<evidence type="ECO:0000313" key="1">
    <source>
        <dbReference type="EMBL" id="PJA37789.1"/>
    </source>
</evidence>
<dbReference type="AlphaFoldDB" id="A0A2M7WXP9"/>
<dbReference type="EMBL" id="PFXB01000057">
    <property type="protein sequence ID" value="PJA37789.1"/>
    <property type="molecule type" value="Genomic_DNA"/>
</dbReference>
<reference evidence="2" key="1">
    <citation type="submission" date="2017-09" db="EMBL/GenBank/DDBJ databases">
        <title>Depth-based differentiation of microbial function through sediment-hosted aquifers and enrichment of novel symbionts in the deep terrestrial subsurface.</title>
        <authorList>
            <person name="Probst A.J."/>
            <person name="Ladd B."/>
            <person name="Jarett J.K."/>
            <person name="Geller-Mcgrath D.E."/>
            <person name="Sieber C.M.K."/>
            <person name="Emerson J.B."/>
            <person name="Anantharaman K."/>
            <person name="Thomas B.C."/>
            <person name="Malmstrom R."/>
            <person name="Stieglmeier M."/>
            <person name="Klingl A."/>
            <person name="Woyke T."/>
            <person name="Ryan C.M."/>
            <person name="Banfield J.F."/>
        </authorList>
    </citation>
    <scope>NUCLEOTIDE SEQUENCE [LARGE SCALE GENOMIC DNA]</scope>
</reference>
<organism evidence="1 2">
    <name type="scientific">candidate division WWE3 bacterium CG_4_9_14_3_um_filter_43_9</name>
    <dbReference type="NCBI Taxonomy" id="1975082"/>
    <lineage>
        <taxon>Bacteria</taxon>
        <taxon>Katanobacteria</taxon>
    </lineage>
</organism>
<comment type="caution">
    <text evidence="1">The sequence shown here is derived from an EMBL/GenBank/DDBJ whole genome shotgun (WGS) entry which is preliminary data.</text>
</comment>
<feature type="non-terminal residue" evidence="1">
    <location>
        <position position="139"/>
    </location>
</feature>
<evidence type="ECO:0000313" key="2">
    <source>
        <dbReference type="Proteomes" id="UP000230538"/>
    </source>
</evidence>
<gene>
    <name evidence="1" type="ORF">CO181_02055</name>
</gene>
<protein>
    <submittedName>
        <fullName evidence="1">Uncharacterized protein</fullName>
    </submittedName>
</protein>
<name>A0A2M7WXP9_UNCKA</name>
<feature type="non-terminal residue" evidence="1">
    <location>
        <position position="1"/>
    </location>
</feature>